<keyword evidence="20" id="KW-1185">Reference proteome</keyword>
<feature type="binding site" evidence="16">
    <location>
        <position position="162"/>
    </location>
    <ligand>
        <name>Zn(2+)</name>
        <dbReference type="ChEBI" id="CHEBI:29105"/>
        <note>catalytic</note>
    </ligand>
</feature>
<reference evidence="19 20" key="1">
    <citation type="submission" date="2017-02" db="EMBL/GenBank/DDBJ databases">
        <title>Genome sequence of the nitrite-oxidizing bacterium Nitrobacter vulgaris strain Ab1.</title>
        <authorList>
            <person name="Mellbye B.L."/>
            <person name="Davis E.W."/>
            <person name="Spieck E."/>
            <person name="Chang J.H."/>
            <person name="Bottomley P.J."/>
            <person name="Sayavedra-Soto L.A."/>
        </authorList>
    </citation>
    <scope>NUCLEOTIDE SEQUENCE [LARGE SCALE GENOMIC DNA]</scope>
    <source>
        <strain evidence="19 20">Ab1</strain>
    </source>
</reference>
<dbReference type="Pfam" id="PF02163">
    <property type="entry name" value="Peptidase_M50"/>
    <property type="match status" value="2"/>
</dbReference>
<feature type="domain" description="CBS" evidence="18">
    <location>
        <begin position="302"/>
        <end position="358"/>
    </location>
</feature>
<feature type="active site" evidence="15">
    <location>
        <position position="59"/>
    </location>
</feature>
<evidence type="ECO:0000256" key="7">
    <source>
        <dbReference type="ARBA" id="ARBA00022737"/>
    </source>
</evidence>
<dbReference type="GO" id="GO:0006508">
    <property type="term" value="P:proteolysis"/>
    <property type="evidence" value="ECO:0007669"/>
    <property type="project" value="UniProtKB-KW"/>
</dbReference>
<comment type="cofactor">
    <cofactor evidence="14 16">
        <name>Zn(2+)</name>
        <dbReference type="ChEBI" id="CHEBI:29105"/>
    </cofactor>
    <text evidence="14 16">Binds 1 zinc ion per subunit.</text>
</comment>
<feature type="binding site" evidence="16">
    <location>
        <position position="62"/>
    </location>
    <ligand>
        <name>Zn(2+)</name>
        <dbReference type="ChEBI" id="CHEBI:29105"/>
        <note>catalytic</note>
    </ligand>
</feature>
<dbReference type="InterPro" id="IPR000644">
    <property type="entry name" value="CBS_dom"/>
</dbReference>
<dbReference type="RefSeq" id="WP_079446511.1">
    <property type="nucleotide sequence ID" value="NZ_MWPQ01000035.1"/>
</dbReference>
<dbReference type="InterPro" id="IPR008915">
    <property type="entry name" value="Peptidase_M50"/>
</dbReference>
<evidence type="ECO:0000256" key="13">
    <source>
        <dbReference type="ARBA" id="ARBA00023136"/>
    </source>
</evidence>
<evidence type="ECO:0000313" key="20">
    <source>
        <dbReference type="Proteomes" id="UP000189940"/>
    </source>
</evidence>
<dbReference type="STRING" id="29421.B2M20_07745"/>
<dbReference type="GO" id="GO:0005886">
    <property type="term" value="C:plasma membrane"/>
    <property type="evidence" value="ECO:0007669"/>
    <property type="project" value="UniProtKB-SubCell"/>
</dbReference>
<evidence type="ECO:0000256" key="17">
    <source>
        <dbReference type="PROSITE-ProRule" id="PRU00703"/>
    </source>
</evidence>
<dbReference type="GO" id="GO:0008237">
    <property type="term" value="F:metallopeptidase activity"/>
    <property type="evidence" value="ECO:0007669"/>
    <property type="project" value="UniProtKB-UniRule"/>
</dbReference>
<feature type="transmembrane region" description="Helical" evidence="14">
    <location>
        <begin position="15"/>
        <end position="33"/>
    </location>
</feature>
<dbReference type="Gene3D" id="3.10.580.10">
    <property type="entry name" value="CBS-domain"/>
    <property type="match status" value="1"/>
</dbReference>
<evidence type="ECO:0000313" key="19">
    <source>
        <dbReference type="EMBL" id="OPH83273.1"/>
    </source>
</evidence>
<feature type="transmembrane region" description="Helical" evidence="14">
    <location>
        <begin position="98"/>
        <end position="119"/>
    </location>
</feature>
<keyword evidence="8 14" id="KW-0378">Hydrolase</keyword>
<evidence type="ECO:0000256" key="3">
    <source>
        <dbReference type="ARBA" id="ARBA00022475"/>
    </source>
</evidence>
<evidence type="ECO:0000256" key="9">
    <source>
        <dbReference type="ARBA" id="ARBA00022833"/>
    </source>
</evidence>
<evidence type="ECO:0000256" key="12">
    <source>
        <dbReference type="ARBA" id="ARBA00023122"/>
    </source>
</evidence>
<dbReference type="OrthoDB" id="9781963at2"/>
<gene>
    <name evidence="19" type="ORF">B2M20_07745</name>
</gene>
<feature type="transmembrane region" description="Helical" evidence="14">
    <location>
        <begin position="205"/>
        <end position="221"/>
    </location>
</feature>
<organism evidence="19 20">
    <name type="scientific">Nitrobacter vulgaris</name>
    <dbReference type="NCBI Taxonomy" id="29421"/>
    <lineage>
        <taxon>Bacteria</taxon>
        <taxon>Pseudomonadati</taxon>
        <taxon>Pseudomonadota</taxon>
        <taxon>Alphaproteobacteria</taxon>
        <taxon>Hyphomicrobiales</taxon>
        <taxon>Nitrobacteraceae</taxon>
        <taxon>Nitrobacter</taxon>
    </lineage>
</organism>
<keyword evidence="3 14" id="KW-1003">Cell membrane</keyword>
<keyword evidence="9 14" id="KW-0862">Zinc</keyword>
<dbReference type="InterPro" id="IPR046342">
    <property type="entry name" value="CBS_dom_sf"/>
</dbReference>
<dbReference type="EMBL" id="MWPQ01000035">
    <property type="protein sequence ID" value="OPH83273.1"/>
    <property type="molecule type" value="Genomic_DNA"/>
</dbReference>
<dbReference type="GO" id="GO:0046872">
    <property type="term" value="F:metal ion binding"/>
    <property type="evidence" value="ECO:0007669"/>
    <property type="project" value="UniProtKB-UniRule"/>
</dbReference>
<evidence type="ECO:0000256" key="1">
    <source>
        <dbReference type="ARBA" id="ARBA00004651"/>
    </source>
</evidence>
<evidence type="ECO:0000256" key="16">
    <source>
        <dbReference type="PIRSR" id="PIRSR006404-2"/>
    </source>
</evidence>
<evidence type="ECO:0000256" key="15">
    <source>
        <dbReference type="PIRSR" id="PIRSR006404-1"/>
    </source>
</evidence>
<keyword evidence="12 17" id="KW-0129">CBS domain</keyword>
<keyword evidence="6 14" id="KW-0479">Metal-binding</keyword>
<evidence type="ECO:0000259" key="18">
    <source>
        <dbReference type="PROSITE" id="PS51371"/>
    </source>
</evidence>
<evidence type="ECO:0000256" key="4">
    <source>
        <dbReference type="ARBA" id="ARBA00022670"/>
    </source>
</evidence>
<dbReference type="PANTHER" id="PTHR39188">
    <property type="entry name" value="MEMBRANE-ASSOCIATED ZINC METALLOPROTEASE M50B"/>
    <property type="match status" value="1"/>
</dbReference>
<dbReference type="PIRSF" id="PIRSF006404">
    <property type="entry name" value="UCP006404_Pept_M50_CBS"/>
    <property type="match status" value="1"/>
</dbReference>
<evidence type="ECO:0000256" key="2">
    <source>
        <dbReference type="ARBA" id="ARBA00007931"/>
    </source>
</evidence>
<evidence type="ECO:0000256" key="14">
    <source>
        <dbReference type="PIRNR" id="PIRNR006404"/>
    </source>
</evidence>
<comment type="subcellular location">
    <subcellularLocation>
        <location evidence="1 14">Cell membrane</location>
        <topology evidence="1 14">Multi-pass membrane protein</topology>
    </subcellularLocation>
</comment>
<accession>A0A1V4HZA3</accession>
<keyword evidence="7" id="KW-0677">Repeat</keyword>
<dbReference type="SMART" id="SM00116">
    <property type="entry name" value="CBS"/>
    <property type="match status" value="2"/>
</dbReference>
<dbReference type="PROSITE" id="PS51371">
    <property type="entry name" value="CBS"/>
    <property type="match status" value="2"/>
</dbReference>
<feature type="domain" description="CBS" evidence="18">
    <location>
        <begin position="239"/>
        <end position="298"/>
    </location>
</feature>
<dbReference type="Pfam" id="PF00571">
    <property type="entry name" value="CBS"/>
    <property type="match status" value="2"/>
</dbReference>
<evidence type="ECO:0000256" key="11">
    <source>
        <dbReference type="ARBA" id="ARBA00023049"/>
    </source>
</evidence>
<dbReference type="AlphaFoldDB" id="A0A1V4HZA3"/>
<protein>
    <recommendedName>
        <fullName evidence="14">Zinc metalloprotease</fullName>
    </recommendedName>
</protein>
<dbReference type="InterPro" id="IPR016483">
    <property type="entry name" value="UCP006404_Pept_M50_CBS"/>
</dbReference>
<evidence type="ECO:0000256" key="10">
    <source>
        <dbReference type="ARBA" id="ARBA00022989"/>
    </source>
</evidence>
<comment type="caution">
    <text evidence="19">The sequence shown here is derived from an EMBL/GenBank/DDBJ whole genome shotgun (WGS) entry which is preliminary data.</text>
</comment>
<keyword evidence="10 14" id="KW-1133">Transmembrane helix</keyword>
<dbReference type="Proteomes" id="UP000189940">
    <property type="component" value="Unassembled WGS sequence"/>
</dbReference>
<keyword evidence="13 14" id="KW-0472">Membrane</keyword>
<feature type="transmembrane region" description="Helical" evidence="14">
    <location>
        <begin position="39"/>
        <end position="57"/>
    </location>
</feature>
<evidence type="ECO:0000256" key="8">
    <source>
        <dbReference type="ARBA" id="ARBA00022801"/>
    </source>
</evidence>
<dbReference type="CDD" id="cd06164">
    <property type="entry name" value="S2P-M50_SpoIVFB_CBS"/>
    <property type="match status" value="1"/>
</dbReference>
<evidence type="ECO:0000256" key="6">
    <source>
        <dbReference type="ARBA" id="ARBA00022723"/>
    </source>
</evidence>
<keyword evidence="5 14" id="KW-0812">Transmembrane</keyword>
<feature type="transmembrane region" description="Helical" evidence="14">
    <location>
        <begin position="139"/>
        <end position="159"/>
    </location>
</feature>
<keyword evidence="4 14" id="KW-0645">Protease</keyword>
<comment type="similarity">
    <text evidence="2 14">Belongs to the peptidase M50B family.</text>
</comment>
<sequence>MGWSISLGRIAGTEVRIHLTFFFLVAWFAFAAGSRGGQAAAVEAIVLILAVFGCVLAHEYGHVLTARHFGIATRDITLLPIGGVASIERMPEKPGQELLIALAGPAVNVVIALLLFTVFGARLDPERAVDAVGDLKIDLVTQLAVVNVILVIFNMIPAFPMDGGRVLRALLSYRLDRARATRIAASIGQAAAFGLGFLGLFGNPLLLFIALFVFLAASYEAHAVELREAAKGVATRKATITSFATLDTQATVQQAVDTLLTTTQREFPVTDRSGRLRGVLTRDGMIRALAATWPGTAVLDVMERDVVTVNCHAPLSEAVTALQTSGRPVVGIVDDEARVVGIITLENLAEYMMVDAASRGWRELAPASPMDVSHHK</sequence>
<evidence type="ECO:0000256" key="5">
    <source>
        <dbReference type="ARBA" id="ARBA00022692"/>
    </source>
</evidence>
<dbReference type="SUPFAM" id="SSF54631">
    <property type="entry name" value="CBS-domain pair"/>
    <property type="match status" value="1"/>
</dbReference>
<proteinExistence type="inferred from homology"/>
<keyword evidence="11 14" id="KW-0482">Metalloprotease</keyword>
<feature type="binding site" evidence="16">
    <location>
        <position position="58"/>
    </location>
    <ligand>
        <name>Zn(2+)</name>
        <dbReference type="ChEBI" id="CHEBI:29105"/>
        <note>catalytic</note>
    </ligand>
</feature>
<dbReference type="PANTHER" id="PTHR39188:SF3">
    <property type="entry name" value="STAGE IV SPORULATION PROTEIN FB"/>
    <property type="match status" value="1"/>
</dbReference>
<name>A0A1V4HZA3_NITVU</name>